<feature type="compositionally biased region" description="Low complexity" evidence="1">
    <location>
        <begin position="23"/>
        <end position="74"/>
    </location>
</feature>
<dbReference type="InterPro" id="IPR052721">
    <property type="entry name" value="ET_Amicyanin"/>
</dbReference>
<dbReference type="PROSITE" id="PS51257">
    <property type="entry name" value="PROKAR_LIPOPROTEIN"/>
    <property type="match status" value="1"/>
</dbReference>
<feature type="domain" description="EfeO-type cupredoxin-like" evidence="3">
    <location>
        <begin position="62"/>
        <end position="151"/>
    </location>
</feature>
<feature type="region of interest" description="Disordered" evidence="1">
    <location>
        <begin position="21"/>
        <end position="78"/>
    </location>
</feature>
<evidence type="ECO:0000313" key="4">
    <source>
        <dbReference type="EMBL" id="CAA9248708.1"/>
    </source>
</evidence>
<evidence type="ECO:0000256" key="1">
    <source>
        <dbReference type="SAM" id="MobiDB-lite"/>
    </source>
</evidence>
<protein>
    <recommendedName>
        <fullName evidence="3">EfeO-type cupredoxin-like domain-containing protein</fullName>
    </recommendedName>
</protein>
<sequence length="152" mass="15168">MKTRNGIFALMLAAVLTGATACGSGAESGSSESVAAPSESAAPNESAAPEATMTPGAGGSATSSASAEPAEEAMITIKDFEYEMPESIAPGSTVTVVNEDDAPHTVTAKDDGGFDVDVPAGETATFTAPEEAGEYAVICTYHPEMSASLVIS</sequence>
<accession>A0A6J4IF63</accession>
<dbReference type="RefSeq" id="WP_294568180.1">
    <property type="nucleotide sequence ID" value="NZ_CADCTE010000118.1"/>
</dbReference>
<keyword evidence="2" id="KW-0732">Signal</keyword>
<dbReference type="InterPro" id="IPR028096">
    <property type="entry name" value="EfeO_Cupredoxin"/>
</dbReference>
<name>A0A6J4IF63_9MICC</name>
<reference evidence="4" key="1">
    <citation type="submission" date="2020-02" db="EMBL/GenBank/DDBJ databases">
        <authorList>
            <person name="Meier V. D."/>
        </authorList>
    </citation>
    <scope>NUCLEOTIDE SEQUENCE</scope>
    <source>
        <strain evidence="4">AVDCRST_MAG83</strain>
    </source>
</reference>
<feature type="signal peptide" evidence="2">
    <location>
        <begin position="1"/>
        <end position="21"/>
    </location>
</feature>
<dbReference type="PANTHER" id="PTHR36507">
    <property type="entry name" value="BLL1555 PROTEIN"/>
    <property type="match status" value="1"/>
</dbReference>
<organism evidence="4">
    <name type="scientific">uncultured Arthrobacter sp</name>
    <dbReference type="NCBI Taxonomy" id="114050"/>
    <lineage>
        <taxon>Bacteria</taxon>
        <taxon>Bacillati</taxon>
        <taxon>Actinomycetota</taxon>
        <taxon>Actinomycetes</taxon>
        <taxon>Micrococcales</taxon>
        <taxon>Micrococcaceae</taxon>
        <taxon>Arthrobacter</taxon>
        <taxon>environmental samples</taxon>
    </lineage>
</organism>
<dbReference type="PANTHER" id="PTHR36507:SF1">
    <property type="entry name" value="BLL1555 PROTEIN"/>
    <property type="match status" value="1"/>
</dbReference>
<dbReference type="InterPro" id="IPR008972">
    <property type="entry name" value="Cupredoxin"/>
</dbReference>
<feature type="chain" id="PRO_5026703429" description="EfeO-type cupredoxin-like domain-containing protein" evidence="2">
    <location>
        <begin position="22"/>
        <end position="152"/>
    </location>
</feature>
<gene>
    <name evidence="4" type="ORF">AVDCRST_MAG83-2047</name>
</gene>
<evidence type="ECO:0000259" key="3">
    <source>
        <dbReference type="Pfam" id="PF13473"/>
    </source>
</evidence>
<dbReference type="EMBL" id="CADCTE010000118">
    <property type="protein sequence ID" value="CAA9248708.1"/>
    <property type="molecule type" value="Genomic_DNA"/>
</dbReference>
<evidence type="ECO:0000256" key="2">
    <source>
        <dbReference type="SAM" id="SignalP"/>
    </source>
</evidence>
<proteinExistence type="predicted"/>
<dbReference type="SUPFAM" id="SSF49503">
    <property type="entry name" value="Cupredoxins"/>
    <property type="match status" value="1"/>
</dbReference>
<dbReference type="Pfam" id="PF13473">
    <property type="entry name" value="Cupredoxin_1"/>
    <property type="match status" value="1"/>
</dbReference>
<dbReference type="AlphaFoldDB" id="A0A6J4IF63"/>
<dbReference type="Gene3D" id="2.60.40.420">
    <property type="entry name" value="Cupredoxins - blue copper proteins"/>
    <property type="match status" value="1"/>
</dbReference>